<protein>
    <submittedName>
        <fullName evidence="2">Tetratricopeptide repeat protein</fullName>
    </submittedName>
</protein>
<dbReference type="InterPro" id="IPR027417">
    <property type="entry name" value="P-loop_NTPase"/>
</dbReference>
<dbReference type="Pfam" id="PF13424">
    <property type="entry name" value="TPR_12"/>
    <property type="match status" value="3"/>
</dbReference>
<keyword evidence="1" id="KW-0802">TPR repeat</keyword>
<feature type="repeat" description="TPR" evidence="1">
    <location>
        <begin position="778"/>
        <end position="811"/>
    </location>
</feature>
<dbReference type="SMART" id="SM00028">
    <property type="entry name" value="TPR"/>
    <property type="match status" value="7"/>
</dbReference>
<accession>A0ABT0Y4U5</accession>
<sequence length="917" mass="98990">MDRVEFVVDAALLDRLTHWGGNVSALHREMVANAGGARVPSLATLHRAVTRALAADAPSPRGDGLEPPDPGVAMTVDELAERLFALKIWAGDPSYARITTLVNAAWRRTGRPSSELVGRTTVGDCFRPGRRRLSADLVTSIVQVLHPDPGYLARWQQALQAVAGQRRAAAQVRAYGTLPPELPLFTGRTAELRHLRDALTPDGPVVIAAIQGMAGVGKTQLAVRAAHLLPHDRTLFVSLRGFDPDPGHPPADPVAVLDGFLRLLGVSGSNMPHDLEACRRLYNERLAGARTLIVLDNAVDADQVRPLLPTAPGCSVLVTSRRSLDALSPAVALTLDVFGRPEALRFLTDKAGTTAVREDPDAAARITELCGRLPLALGLVAAQVRAKPGWSLADHAEWLDERRRAGRLDDGVTLALDRSYQNLDADRQRLLRLVALHPAEDFDAYAAAALTGGDLDTVRTGLRQLYDDHLITLAGDDRYTQHDLIRIHAAERAHEQERPAARRAALTRLLDHYLATAVAAMTILYPTGADRRPQAPGTTTPAPALSGPDAASAWLSAEHSTLMAVAAYAADHGWPTHTSRLAEVLFRHLLNTSYRDLLTMNDRAAAAARSVGDSRAEAYALNAMGVAYTNIGRAEPAADRLQRSAELFRSVNDIRGQAHAVINRANVEFYHRGPAAAKVHYEKSLALYREADDRIGEARALDNLGYSEGTLGNFDEAIDFLTRGLAVHVEVGDLHGAAKALSNMATIEARSGRLDQAEGHCREALALGRRLGNRSIEADVLDALGLVYTRRGEPDRAIDHHEQALTIKREAGDRVSEADILNGLGEAAHAAGRLDSSVAHFEAALAIAGDSGMAEQRARAYTGLGHTLERQGDKASALAFFERALHLYIEHDMYEADGIRTLLAGRRSETSSRTTTP</sequence>
<dbReference type="InterPro" id="IPR011990">
    <property type="entry name" value="TPR-like_helical_dom_sf"/>
</dbReference>
<name>A0ABT0Y4U5_9ACTN</name>
<dbReference type="SUPFAM" id="SSF52540">
    <property type="entry name" value="P-loop containing nucleoside triphosphate hydrolases"/>
    <property type="match status" value="1"/>
</dbReference>
<dbReference type="InterPro" id="IPR019734">
    <property type="entry name" value="TPR_rpt"/>
</dbReference>
<dbReference type="SUPFAM" id="SSF48452">
    <property type="entry name" value="TPR-like"/>
    <property type="match status" value="2"/>
</dbReference>
<reference evidence="2 3" key="1">
    <citation type="submission" date="2022-06" db="EMBL/GenBank/DDBJ databases">
        <title>Actinoplanes abujensis sp. nov., isolated from Nigerian arid soil.</title>
        <authorList>
            <person name="Ding P."/>
        </authorList>
    </citation>
    <scope>NUCLEOTIDE SEQUENCE [LARGE SCALE GENOMIC DNA]</scope>
    <source>
        <strain evidence="3">TRM88002</strain>
    </source>
</reference>
<comment type="caution">
    <text evidence="2">The sequence shown here is derived from an EMBL/GenBank/DDBJ whole genome shotgun (WGS) entry which is preliminary data.</text>
</comment>
<keyword evidence="3" id="KW-1185">Reference proteome</keyword>
<proteinExistence type="predicted"/>
<evidence type="ECO:0000313" key="2">
    <source>
        <dbReference type="EMBL" id="MCM4081027.1"/>
    </source>
</evidence>
<gene>
    <name evidence="2" type="ORF">LXN57_25970</name>
</gene>
<dbReference type="Proteomes" id="UP001523216">
    <property type="component" value="Unassembled WGS sequence"/>
</dbReference>
<dbReference type="PROSITE" id="PS50005">
    <property type="entry name" value="TPR"/>
    <property type="match status" value="2"/>
</dbReference>
<dbReference type="RefSeq" id="WP_251800825.1">
    <property type="nucleotide sequence ID" value="NZ_JAMQOL010000037.1"/>
</dbReference>
<dbReference type="PANTHER" id="PTHR47691">
    <property type="entry name" value="REGULATOR-RELATED"/>
    <property type="match status" value="1"/>
</dbReference>
<dbReference type="Gene3D" id="1.25.40.10">
    <property type="entry name" value="Tetratricopeptide repeat domain"/>
    <property type="match status" value="2"/>
</dbReference>
<dbReference type="PRINTS" id="PR00364">
    <property type="entry name" value="DISEASERSIST"/>
</dbReference>
<dbReference type="PANTHER" id="PTHR47691:SF3">
    <property type="entry name" value="HTH-TYPE TRANSCRIPTIONAL REGULATOR RV0890C-RELATED"/>
    <property type="match status" value="1"/>
</dbReference>
<evidence type="ECO:0000313" key="3">
    <source>
        <dbReference type="Proteomes" id="UP001523216"/>
    </source>
</evidence>
<dbReference type="EMBL" id="JAMQOL010000037">
    <property type="protein sequence ID" value="MCM4081027.1"/>
    <property type="molecule type" value="Genomic_DNA"/>
</dbReference>
<organism evidence="2 3">
    <name type="scientific">Paractinoplanes hotanensis</name>
    <dbReference type="NCBI Taxonomy" id="2906497"/>
    <lineage>
        <taxon>Bacteria</taxon>
        <taxon>Bacillati</taxon>
        <taxon>Actinomycetota</taxon>
        <taxon>Actinomycetes</taxon>
        <taxon>Micromonosporales</taxon>
        <taxon>Micromonosporaceae</taxon>
        <taxon>Paractinoplanes</taxon>
    </lineage>
</organism>
<evidence type="ECO:0000256" key="1">
    <source>
        <dbReference type="PROSITE-ProRule" id="PRU00339"/>
    </source>
</evidence>
<dbReference type="Gene3D" id="3.40.50.300">
    <property type="entry name" value="P-loop containing nucleotide triphosphate hydrolases"/>
    <property type="match status" value="1"/>
</dbReference>
<feature type="repeat" description="TPR" evidence="1">
    <location>
        <begin position="858"/>
        <end position="891"/>
    </location>
</feature>